<protein>
    <submittedName>
        <fullName evidence="1">Uncharacterized protein</fullName>
    </submittedName>
</protein>
<dbReference type="AlphaFoldDB" id="A0AAD7P326"/>
<dbReference type="Proteomes" id="UP001215598">
    <property type="component" value="Unassembled WGS sequence"/>
</dbReference>
<accession>A0AAD7P326</accession>
<organism evidence="1 2">
    <name type="scientific">Mycena metata</name>
    <dbReference type="NCBI Taxonomy" id="1033252"/>
    <lineage>
        <taxon>Eukaryota</taxon>
        <taxon>Fungi</taxon>
        <taxon>Dikarya</taxon>
        <taxon>Basidiomycota</taxon>
        <taxon>Agaricomycotina</taxon>
        <taxon>Agaricomycetes</taxon>
        <taxon>Agaricomycetidae</taxon>
        <taxon>Agaricales</taxon>
        <taxon>Marasmiineae</taxon>
        <taxon>Mycenaceae</taxon>
        <taxon>Mycena</taxon>
    </lineage>
</organism>
<name>A0AAD7P326_9AGAR</name>
<proteinExistence type="predicted"/>
<gene>
    <name evidence="1" type="ORF">B0H16DRAFT_1753708</name>
</gene>
<evidence type="ECO:0000313" key="1">
    <source>
        <dbReference type="EMBL" id="KAJ7785787.1"/>
    </source>
</evidence>
<dbReference type="EMBL" id="JARKIB010000001">
    <property type="protein sequence ID" value="KAJ7785787.1"/>
    <property type="molecule type" value="Genomic_DNA"/>
</dbReference>
<reference evidence="1" key="1">
    <citation type="submission" date="2023-03" db="EMBL/GenBank/DDBJ databases">
        <title>Massive genome expansion in bonnet fungi (Mycena s.s.) driven by repeated elements and novel gene families across ecological guilds.</title>
        <authorList>
            <consortium name="Lawrence Berkeley National Laboratory"/>
            <person name="Harder C.B."/>
            <person name="Miyauchi S."/>
            <person name="Viragh M."/>
            <person name="Kuo A."/>
            <person name="Thoen E."/>
            <person name="Andreopoulos B."/>
            <person name="Lu D."/>
            <person name="Skrede I."/>
            <person name="Drula E."/>
            <person name="Henrissat B."/>
            <person name="Morin E."/>
            <person name="Kohler A."/>
            <person name="Barry K."/>
            <person name="LaButti K."/>
            <person name="Morin E."/>
            <person name="Salamov A."/>
            <person name="Lipzen A."/>
            <person name="Mereny Z."/>
            <person name="Hegedus B."/>
            <person name="Baldrian P."/>
            <person name="Stursova M."/>
            <person name="Weitz H."/>
            <person name="Taylor A."/>
            <person name="Grigoriev I.V."/>
            <person name="Nagy L.G."/>
            <person name="Martin F."/>
            <person name="Kauserud H."/>
        </authorList>
    </citation>
    <scope>NUCLEOTIDE SEQUENCE</scope>
    <source>
        <strain evidence="1">CBHHK182m</strain>
    </source>
</reference>
<comment type="caution">
    <text evidence="1">The sequence shown here is derived from an EMBL/GenBank/DDBJ whole genome shotgun (WGS) entry which is preliminary data.</text>
</comment>
<keyword evidence="2" id="KW-1185">Reference proteome</keyword>
<evidence type="ECO:0000313" key="2">
    <source>
        <dbReference type="Proteomes" id="UP001215598"/>
    </source>
</evidence>
<sequence length="272" mass="30924">MSLRAVRFKPRPVHPELECGTEWIPKGLEYCPYHPDFEKEVVWDGMDERKFKCSATLELYLNEFYQDMAPLIMTDLPPLHSPESISEIRARHDSSSGTHKTLRPFKERVLETPIVELMEDEKSAFRVVNADILSMRSELIELKVWASMYSEIDEYLLAAYDAPPPKTLPLSSPTSDRLQDSGVKFHRLLDGRRRGAHPSSISHTIPGTFAFAPLHVRALTDSIPPDTHINSLLVPVARFQLHRALPQTPTSLLRVININEQAHRGLWAEGDA</sequence>